<gene>
    <name evidence="2" type="ORF">SAMN06295879_3466</name>
    <name evidence="1" type="ORF">TZ00_03150</name>
</gene>
<evidence type="ECO:0000313" key="1">
    <source>
        <dbReference type="EMBL" id="KJC65778.1"/>
    </source>
</evidence>
<keyword evidence="3" id="KW-1185">Reference proteome</keyword>
<dbReference type="EMBL" id="FUYG01000011">
    <property type="protein sequence ID" value="SKB02173.1"/>
    <property type="molecule type" value="Genomic_DNA"/>
</dbReference>
<evidence type="ECO:0000313" key="4">
    <source>
        <dbReference type="Proteomes" id="UP000189735"/>
    </source>
</evidence>
<dbReference type="Proteomes" id="UP000032503">
    <property type="component" value="Unassembled WGS sequence"/>
</dbReference>
<name>A0A1T4YKF7_9MICO</name>
<evidence type="ECO:0000313" key="3">
    <source>
        <dbReference type="Proteomes" id="UP000032503"/>
    </source>
</evidence>
<proteinExistence type="predicted"/>
<sequence>MTDYSAIAARLTSPDQMLALCDEPKVFGAKKQAQAAYDLWSRADERFVGAYTGLRAPGGSGTGFVIRLFWDPSRTTPDLDAIRMAIASELPVDMTRADEKATYKGRDKKQGVFFTWQGMSSRPLCAWFLERFGVYACATQLFDESDLTRDIAVVAVSGGVDHLWTLTAP</sequence>
<evidence type="ECO:0000313" key="2">
    <source>
        <dbReference type="EMBL" id="SKB02173.1"/>
    </source>
</evidence>
<dbReference type="Proteomes" id="UP000189735">
    <property type="component" value="Unassembled WGS sequence"/>
</dbReference>
<dbReference type="AlphaFoldDB" id="A0A1T4YKF7"/>
<reference evidence="1" key="2">
    <citation type="submission" date="2015-02" db="EMBL/GenBank/DDBJ databases">
        <authorList>
            <person name="Vasilyev I.Y."/>
            <person name="Siniagina M.N."/>
            <person name="Malanin S.Y."/>
            <person name="Boulygina E.A."/>
            <person name="Grygoryeva T.V."/>
            <person name="Yarullina D.R."/>
            <person name="Ilinskaya O.N."/>
        </authorList>
    </citation>
    <scope>NUCLEOTIDE SEQUENCE</scope>
    <source>
        <strain evidence="1">VKM Ac-1804</strain>
    </source>
</reference>
<reference evidence="4" key="4">
    <citation type="submission" date="2017-02" db="EMBL/GenBank/DDBJ databases">
        <authorList>
            <person name="Varghese N."/>
            <person name="Submissions S."/>
        </authorList>
    </citation>
    <scope>NUCLEOTIDE SEQUENCE [LARGE SCALE GENOMIC DNA]</scope>
    <source>
        <strain evidence="4">VKM Ac-2052</strain>
    </source>
</reference>
<protein>
    <submittedName>
        <fullName evidence="2">Uncharacterized protein</fullName>
    </submittedName>
</protein>
<reference evidence="1 3" key="1">
    <citation type="journal article" date="2001" name="Int. J. Syst. Evol. Microbiol.">
        <title>Agreia bicolorata gen. nov., sp. nov., to accommodate actinobacteria isolated from narrow reed grass infected by the nematode Heteroanguina graminophila.</title>
        <authorList>
            <person name="Evtushenko L.I."/>
            <person name="Dorofeeva L.V."/>
            <person name="Dobrovolskaya T.G."/>
            <person name="Streshinskaya G.M."/>
            <person name="Subbotin S.A."/>
            <person name="Tiedje J.M."/>
        </authorList>
    </citation>
    <scope>NUCLEOTIDE SEQUENCE [LARGE SCALE GENOMIC DNA]</scope>
    <source>
        <strain evidence="1 3">VKM Ac-1804</strain>
    </source>
</reference>
<reference evidence="2" key="3">
    <citation type="submission" date="2017-02" db="EMBL/GenBank/DDBJ databases">
        <authorList>
            <person name="Peterson S.W."/>
        </authorList>
    </citation>
    <scope>NUCLEOTIDE SEQUENCE [LARGE SCALE GENOMIC DNA]</scope>
    <source>
        <strain evidence="2">VKM Ac-2052</strain>
    </source>
</reference>
<dbReference type="EMBL" id="JYFC01000001">
    <property type="protein sequence ID" value="KJC65778.1"/>
    <property type="molecule type" value="Genomic_DNA"/>
</dbReference>
<accession>A0A1T4YKF7</accession>
<dbReference type="RefSeq" id="WP_044439113.1">
    <property type="nucleotide sequence ID" value="NZ_FUYG01000011.1"/>
</dbReference>
<organism evidence="2 4">
    <name type="scientific">Agreia bicolorata</name>
    <dbReference type="NCBI Taxonomy" id="110935"/>
    <lineage>
        <taxon>Bacteria</taxon>
        <taxon>Bacillati</taxon>
        <taxon>Actinomycetota</taxon>
        <taxon>Actinomycetes</taxon>
        <taxon>Micrococcales</taxon>
        <taxon>Microbacteriaceae</taxon>
        <taxon>Agreia</taxon>
    </lineage>
</organism>